<keyword evidence="3" id="KW-1185">Reference proteome</keyword>
<comment type="caution">
    <text evidence="2">The sequence shown here is derived from an EMBL/GenBank/DDBJ whole genome shotgun (WGS) entry which is preliminary data.</text>
</comment>
<protein>
    <recommendedName>
        <fullName evidence="1">DUF6316 domain-containing protein</fullName>
    </recommendedName>
</protein>
<evidence type="ECO:0000313" key="2">
    <source>
        <dbReference type="EMBL" id="MCX2982693.1"/>
    </source>
</evidence>
<feature type="domain" description="DUF6316" evidence="1">
    <location>
        <begin position="3"/>
        <end position="52"/>
    </location>
</feature>
<dbReference type="Proteomes" id="UP001143362">
    <property type="component" value="Unassembled WGS sequence"/>
</dbReference>
<name>A0ABT3TK63_9GAMM</name>
<sequence length="65" mass="7374">MQRSTDPPTGVHFHAERIHRINGLWYYLTREGANVGPFATKDSAKKHLVHFLGTGEKMAAEEPDR</sequence>
<dbReference type="EMBL" id="SHNN01000004">
    <property type="protein sequence ID" value="MCX2982693.1"/>
    <property type="molecule type" value="Genomic_DNA"/>
</dbReference>
<dbReference type="InterPro" id="IPR045630">
    <property type="entry name" value="DUF6316"/>
</dbReference>
<gene>
    <name evidence="2" type="ORF">EYC98_17665</name>
</gene>
<dbReference type="Pfam" id="PF19837">
    <property type="entry name" value="DUF6316"/>
    <property type="match status" value="1"/>
</dbReference>
<reference evidence="2" key="1">
    <citation type="submission" date="2019-02" db="EMBL/GenBank/DDBJ databases">
        <authorList>
            <person name="Li S.-H."/>
        </authorList>
    </citation>
    <scope>NUCLEOTIDE SEQUENCE</scope>
    <source>
        <strain evidence="2">IMCC14734</strain>
    </source>
</reference>
<organism evidence="2 3">
    <name type="scientific">Candidatus Litorirhabdus singularis</name>
    <dbReference type="NCBI Taxonomy" id="2518993"/>
    <lineage>
        <taxon>Bacteria</taxon>
        <taxon>Pseudomonadati</taxon>
        <taxon>Pseudomonadota</taxon>
        <taxon>Gammaproteobacteria</taxon>
        <taxon>Cellvibrionales</taxon>
        <taxon>Halieaceae</taxon>
        <taxon>Candidatus Litorirhabdus</taxon>
    </lineage>
</organism>
<dbReference type="RefSeq" id="WP_279246726.1">
    <property type="nucleotide sequence ID" value="NZ_SHNN01000004.1"/>
</dbReference>
<accession>A0ABT3TK63</accession>
<proteinExistence type="predicted"/>
<evidence type="ECO:0000313" key="3">
    <source>
        <dbReference type="Proteomes" id="UP001143362"/>
    </source>
</evidence>
<evidence type="ECO:0000259" key="1">
    <source>
        <dbReference type="Pfam" id="PF19837"/>
    </source>
</evidence>